<keyword evidence="1" id="KW-0805">Transcription regulation</keyword>
<keyword evidence="6" id="KW-1185">Reference proteome</keyword>
<gene>
    <name evidence="5" type="ORF">NVS47_00760</name>
</gene>
<dbReference type="Pfam" id="PF00392">
    <property type="entry name" value="GntR"/>
    <property type="match status" value="1"/>
</dbReference>
<feature type="domain" description="HTH gntR-type" evidence="4">
    <location>
        <begin position="3"/>
        <end position="70"/>
    </location>
</feature>
<dbReference type="RefSeq" id="WP_198306648.1">
    <property type="nucleotide sequence ID" value="NZ_CP022121.1"/>
</dbReference>
<evidence type="ECO:0000313" key="6">
    <source>
        <dbReference type="Proteomes" id="UP001524944"/>
    </source>
</evidence>
<dbReference type="InterPro" id="IPR011711">
    <property type="entry name" value="GntR_C"/>
</dbReference>
<evidence type="ECO:0000256" key="3">
    <source>
        <dbReference type="ARBA" id="ARBA00023163"/>
    </source>
</evidence>
<dbReference type="PANTHER" id="PTHR43537">
    <property type="entry name" value="TRANSCRIPTIONAL REGULATOR, GNTR FAMILY"/>
    <property type="match status" value="1"/>
</dbReference>
<name>A0ABT1XZM8_9FIRM</name>
<dbReference type="InterPro" id="IPR008920">
    <property type="entry name" value="TF_FadR/GntR_C"/>
</dbReference>
<dbReference type="SUPFAM" id="SSF48008">
    <property type="entry name" value="GntR ligand-binding domain-like"/>
    <property type="match status" value="1"/>
</dbReference>
<evidence type="ECO:0000256" key="2">
    <source>
        <dbReference type="ARBA" id="ARBA00023125"/>
    </source>
</evidence>
<reference evidence="5 6" key="1">
    <citation type="submission" date="2022-08" db="EMBL/GenBank/DDBJ databases">
        <title>Proteogenomics of the novel Dehalobacterium formicoaceticum strain EZ94 highlights a key role of methyltransferases during anaerobic dichloromethane degradation.</title>
        <authorList>
            <person name="Wasmund K."/>
        </authorList>
    </citation>
    <scope>NUCLEOTIDE SEQUENCE [LARGE SCALE GENOMIC DNA]</scope>
    <source>
        <strain evidence="5 6">EZ94</strain>
    </source>
</reference>
<evidence type="ECO:0000259" key="4">
    <source>
        <dbReference type="PROSITE" id="PS50949"/>
    </source>
</evidence>
<dbReference type="InterPro" id="IPR036390">
    <property type="entry name" value="WH_DNA-bd_sf"/>
</dbReference>
<dbReference type="PANTHER" id="PTHR43537:SF24">
    <property type="entry name" value="GLUCONATE OPERON TRANSCRIPTIONAL REPRESSOR"/>
    <property type="match status" value="1"/>
</dbReference>
<dbReference type="SMART" id="SM00895">
    <property type="entry name" value="FCD"/>
    <property type="match status" value="1"/>
</dbReference>
<sequence>MGKIQTEDVYEILKNRIITLEYSPGQVLNEADIAGEFDLSRTPVRKIFEQLKNRKLLNIIPRYGAQVATIDFRYMKSVFEVVRELEGFAIRLAVERITDEDIEELENIVERINNYDIENEYKKIIIDDENFHRIVIQSSDNPCLIEILFDLHMHTERLWFYSQQELTDLNMFHDTLADVVKAIKARDVVQAEFYSKKHTDDFVNLIKKELL</sequence>
<dbReference type="InterPro" id="IPR000524">
    <property type="entry name" value="Tscrpt_reg_HTH_GntR"/>
</dbReference>
<keyword evidence="2" id="KW-0238">DNA-binding</keyword>
<evidence type="ECO:0000313" key="5">
    <source>
        <dbReference type="EMBL" id="MCR6544063.1"/>
    </source>
</evidence>
<dbReference type="Proteomes" id="UP001524944">
    <property type="component" value="Unassembled WGS sequence"/>
</dbReference>
<protein>
    <submittedName>
        <fullName evidence="5">GntR family transcriptional regulator</fullName>
    </submittedName>
</protein>
<proteinExistence type="predicted"/>
<evidence type="ECO:0000256" key="1">
    <source>
        <dbReference type="ARBA" id="ARBA00023015"/>
    </source>
</evidence>
<dbReference type="SUPFAM" id="SSF46785">
    <property type="entry name" value="Winged helix' DNA-binding domain"/>
    <property type="match status" value="1"/>
</dbReference>
<dbReference type="PROSITE" id="PS50949">
    <property type="entry name" value="HTH_GNTR"/>
    <property type="match status" value="1"/>
</dbReference>
<dbReference type="EMBL" id="JANPWE010000001">
    <property type="protein sequence ID" value="MCR6544063.1"/>
    <property type="molecule type" value="Genomic_DNA"/>
</dbReference>
<organism evidence="5 6">
    <name type="scientific">Dehalobacterium formicoaceticum</name>
    <dbReference type="NCBI Taxonomy" id="51515"/>
    <lineage>
        <taxon>Bacteria</taxon>
        <taxon>Bacillati</taxon>
        <taxon>Bacillota</taxon>
        <taxon>Clostridia</taxon>
        <taxon>Eubacteriales</taxon>
        <taxon>Peptococcaceae</taxon>
        <taxon>Dehalobacterium</taxon>
    </lineage>
</organism>
<dbReference type="Gene3D" id="1.10.10.10">
    <property type="entry name" value="Winged helix-like DNA-binding domain superfamily/Winged helix DNA-binding domain"/>
    <property type="match status" value="1"/>
</dbReference>
<dbReference type="SMART" id="SM00345">
    <property type="entry name" value="HTH_GNTR"/>
    <property type="match status" value="1"/>
</dbReference>
<dbReference type="InterPro" id="IPR036388">
    <property type="entry name" value="WH-like_DNA-bd_sf"/>
</dbReference>
<dbReference type="Gene3D" id="1.20.120.530">
    <property type="entry name" value="GntR ligand-binding domain-like"/>
    <property type="match status" value="1"/>
</dbReference>
<keyword evidence="3" id="KW-0804">Transcription</keyword>
<dbReference type="Pfam" id="PF07729">
    <property type="entry name" value="FCD"/>
    <property type="match status" value="1"/>
</dbReference>
<comment type="caution">
    <text evidence="5">The sequence shown here is derived from an EMBL/GenBank/DDBJ whole genome shotgun (WGS) entry which is preliminary data.</text>
</comment>
<accession>A0ABT1XZM8</accession>